<evidence type="ECO:0000313" key="9">
    <source>
        <dbReference type="Proteomes" id="UP000652761"/>
    </source>
</evidence>
<keyword evidence="6" id="KW-0472">Membrane</keyword>
<keyword evidence="4" id="KW-0067">ATP-binding</keyword>
<keyword evidence="5" id="KW-0325">Glycoprotein</keyword>
<evidence type="ECO:0000313" key="8">
    <source>
        <dbReference type="EMBL" id="MQM21603.1"/>
    </source>
</evidence>
<protein>
    <recommendedName>
        <fullName evidence="7">Malectin-like domain-containing protein</fullName>
    </recommendedName>
</protein>
<dbReference type="AlphaFoldDB" id="A0A843XR22"/>
<dbReference type="EMBL" id="NMUH01011287">
    <property type="protein sequence ID" value="MQM21603.1"/>
    <property type="molecule type" value="Genomic_DNA"/>
</dbReference>
<evidence type="ECO:0000256" key="5">
    <source>
        <dbReference type="ARBA" id="ARBA00023180"/>
    </source>
</evidence>
<dbReference type="OrthoDB" id="735844at2759"/>
<dbReference type="GO" id="GO:0004714">
    <property type="term" value="F:transmembrane receptor protein tyrosine kinase activity"/>
    <property type="evidence" value="ECO:0007669"/>
    <property type="project" value="InterPro"/>
</dbReference>
<dbReference type="Pfam" id="PF12819">
    <property type="entry name" value="Malectin_like"/>
    <property type="match status" value="1"/>
</dbReference>
<dbReference type="FunFam" id="2.60.120.430:FF:000001">
    <property type="entry name" value="Receptor-like protein kinase FERONIA"/>
    <property type="match status" value="1"/>
</dbReference>
<keyword evidence="3" id="KW-0547">Nucleotide-binding</keyword>
<evidence type="ECO:0000256" key="6">
    <source>
        <dbReference type="SAM" id="Phobius"/>
    </source>
</evidence>
<gene>
    <name evidence="8" type="ORF">Taro_054646</name>
</gene>
<reference evidence="8" key="1">
    <citation type="submission" date="2017-07" db="EMBL/GenBank/DDBJ databases">
        <title>Taro Niue Genome Assembly and Annotation.</title>
        <authorList>
            <person name="Atibalentja N."/>
            <person name="Keating K."/>
            <person name="Fields C.J."/>
        </authorList>
    </citation>
    <scope>NUCLEOTIDE SEQUENCE</scope>
    <source>
        <strain evidence="8">Niue_2</strain>
        <tissue evidence="8">Leaf</tissue>
    </source>
</reference>
<sequence>GAAATGPAVLVKEYILRVDSNCLVITFAPVEGESSFAFVNAIEVVSAPADLISDLARAESGNGYRNWTLSRQALETVHRINVGGPKVTPFNDTLWRTWTANDESFLEPESSSSVSRTVAFSGRLNRRKGGASREVAPDNVYSTCRMADSSNLRWVFNVNPGYKYLVRMHFCDIVSWALNELYFNIIINSDIVYKDFDLSESAGQLLASPYYIDFVVSPDSVGLLTLGIDSCKLTIPSKAVGLLNGLEVFKINNSVGSLDGELSVDAVLQSPTKGGFLVFLRSLMCGFAFVSLVLVAFKLVMRLKAETRNPVAWLPLPLDSAEASTVLPYKTSVGYRFI</sequence>
<dbReference type="PANTHER" id="PTHR34590:SF6">
    <property type="entry name" value="RECEPTOR-LIKE KINASE"/>
    <property type="match status" value="1"/>
</dbReference>
<keyword evidence="6" id="KW-0812">Transmembrane</keyword>
<evidence type="ECO:0000259" key="7">
    <source>
        <dbReference type="Pfam" id="PF12819"/>
    </source>
</evidence>
<evidence type="ECO:0000256" key="2">
    <source>
        <dbReference type="ARBA" id="ARBA00022679"/>
    </source>
</evidence>
<feature type="transmembrane region" description="Helical" evidence="6">
    <location>
        <begin position="276"/>
        <end position="300"/>
    </location>
</feature>
<comment type="caution">
    <text evidence="8">The sequence shown here is derived from an EMBL/GenBank/DDBJ whole genome shotgun (WGS) entry which is preliminary data.</text>
</comment>
<accession>A0A843XR22</accession>
<keyword evidence="9" id="KW-1185">Reference proteome</keyword>
<keyword evidence="2" id="KW-0808">Transferase</keyword>
<keyword evidence="6" id="KW-1133">Transmembrane helix</keyword>
<dbReference type="PANTHER" id="PTHR34590">
    <property type="entry name" value="OS03G0124300 PROTEIN-RELATED"/>
    <property type="match status" value="1"/>
</dbReference>
<name>A0A843XR22_COLES</name>
<comment type="subcellular location">
    <subcellularLocation>
        <location evidence="1">Membrane</location>
        <topology evidence="1">Single-pass type I membrane protein</topology>
    </subcellularLocation>
</comment>
<dbReference type="GO" id="GO:0005524">
    <property type="term" value="F:ATP binding"/>
    <property type="evidence" value="ECO:0007669"/>
    <property type="project" value="UniProtKB-KW"/>
</dbReference>
<feature type="non-terminal residue" evidence="8">
    <location>
        <position position="1"/>
    </location>
</feature>
<dbReference type="InterPro" id="IPR045272">
    <property type="entry name" value="ANXUR1/2-like"/>
</dbReference>
<dbReference type="Gene3D" id="2.60.120.430">
    <property type="entry name" value="Galactose-binding lectin"/>
    <property type="match status" value="1"/>
</dbReference>
<dbReference type="Proteomes" id="UP000652761">
    <property type="component" value="Unassembled WGS sequence"/>
</dbReference>
<dbReference type="GO" id="GO:0016020">
    <property type="term" value="C:membrane"/>
    <property type="evidence" value="ECO:0007669"/>
    <property type="project" value="UniProtKB-SubCell"/>
</dbReference>
<proteinExistence type="predicted"/>
<feature type="domain" description="Malectin-like" evidence="7">
    <location>
        <begin position="10"/>
        <end position="251"/>
    </location>
</feature>
<evidence type="ECO:0000256" key="4">
    <source>
        <dbReference type="ARBA" id="ARBA00022840"/>
    </source>
</evidence>
<organism evidence="8 9">
    <name type="scientific">Colocasia esculenta</name>
    <name type="common">Wild taro</name>
    <name type="synonym">Arum esculentum</name>
    <dbReference type="NCBI Taxonomy" id="4460"/>
    <lineage>
        <taxon>Eukaryota</taxon>
        <taxon>Viridiplantae</taxon>
        <taxon>Streptophyta</taxon>
        <taxon>Embryophyta</taxon>
        <taxon>Tracheophyta</taxon>
        <taxon>Spermatophyta</taxon>
        <taxon>Magnoliopsida</taxon>
        <taxon>Liliopsida</taxon>
        <taxon>Araceae</taxon>
        <taxon>Aroideae</taxon>
        <taxon>Colocasieae</taxon>
        <taxon>Colocasia</taxon>
    </lineage>
</organism>
<dbReference type="InterPro" id="IPR024788">
    <property type="entry name" value="Malectin-like_Carb-bd_dom"/>
</dbReference>
<evidence type="ECO:0000256" key="1">
    <source>
        <dbReference type="ARBA" id="ARBA00004479"/>
    </source>
</evidence>
<evidence type="ECO:0000256" key="3">
    <source>
        <dbReference type="ARBA" id="ARBA00022741"/>
    </source>
</evidence>